<reference evidence="13" key="1">
    <citation type="journal article" date="2021" name="IMA Fungus">
        <title>Genomic characterization of three marine fungi, including Emericellopsis atlantica sp. nov. with signatures of a generalist lifestyle and marine biomass degradation.</title>
        <authorList>
            <person name="Hagestad O.C."/>
            <person name="Hou L."/>
            <person name="Andersen J.H."/>
            <person name="Hansen E.H."/>
            <person name="Altermark B."/>
            <person name="Li C."/>
            <person name="Kuhnert E."/>
            <person name="Cox R.J."/>
            <person name="Crous P.W."/>
            <person name="Spatafora J.W."/>
            <person name="Lail K."/>
            <person name="Amirebrahimi M."/>
            <person name="Lipzen A."/>
            <person name="Pangilinan J."/>
            <person name="Andreopoulos W."/>
            <person name="Hayes R.D."/>
            <person name="Ng V."/>
            <person name="Grigoriev I.V."/>
            <person name="Jackson S.A."/>
            <person name="Sutton T.D.S."/>
            <person name="Dobson A.D.W."/>
            <person name="Rama T."/>
        </authorList>
    </citation>
    <scope>NUCLEOTIDE SEQUENCE</scope>
    <source>
        <strain evidence="13">TRa3180A</strain>
    </source>
</reference>
<evidence type="ECO:0000256" key="4">
    <source>
        <dbReference type="ARBA" id="ARBA00022478"/>
    </source>
</evidence>
<evidence type="ECO:0000256" key="2">
    <source>
        <dbReference type="ARBA" id="ARBA00006835"/>
    </source>
</evidence>
<dbReference type="Pfam" id="PF05645">
    <property type="entry name" value="RNA_pol_Rpc82"/>
    <property type="match status" value="1"/>
</dbReference>
<comment type="function">
    <text evidence="7 8">DNA-dependent RNA polymerase catalyzes the transcription of DNA into RNA using the four ribonucleoside triphosphates as substrates. Specific core component of RNA polymerase III which synthesizes small RNAs, such as 5S rRNA and tRNAs.</text>
</comment>
<dbReference type="InterPro" id="IPR008806">
    <property type="entry name" value="RNA_pol_III_Rpc82_C"/>
</dbReference>
<dbReference type="Pfam" id="PF22536">
    <property type="entry name" value="WHD_POLR3C"/>
    <property type="match status" value="1"/>
</dbReference>
<dbReference type="PANTHER" id="PTHR12949:SF0">
    <property type="entry name" value="DNA-DIRECTED RNA POLYMERASE III SUBUNIT RPC3"/>
    <property type="match status" value="1"/>
</dbReference>
<keyword evidence="6 8" id="KW-0539">Nucleus</keyword>
<gene>
    <name evidence="13" type="ORF">BJ878DRAFT_232231</name>
</gene>
<dbReference type="PANTHER" id="PTHR12949">
    <property type="entry name" value="RNA POLYMERASE III DNA DIRECTED -RELATED"/>
    <property type="match status" value="1"/>
</dbReference>
<dbReference type="InterPro" id="IPR036388">
    <property type="entry name" value="WH-like_DNA-bd_sf"/>
</dbReference>
<dbReference type="InterPro" id="IPR055207">
    <property type="entry name" value="POLR3C_WHD"/>
</dbReference>
<feature type="region of interest" description="Disordered" evidence="9">
    <location>
        <begin position="199"/>
        <end position="264"/>
    </location>
</feature>
<comment type="similarity">
    <text evidence="2 8">Belongs to the RNA polymerase beta chain family.</text>
</comment>
<feature type="domain" description="RNA polymerase III Rpc82 C -terminal" evidence="10">
    <location>
        <begin position="164"/>
        <end position="467"/>
    </location>
</feature>
<evidence type="ECO:0000256" key="9">
    <source>
        <dbReference type="SAM" id="MobiDB-lite"/>
    </source>
</evidence>
<name>A0A9P7YX84_9HELO</name>
<evidence type="ECO:0000256" key="3">
    <source>
        <dbReference type="ARBA" id="ARBA00011206"/>
    </source>
</evidence>
<protein>
    <recommendedName>
        <fullName evidence="8">DNA-directed RNA polymerase III subunit RPC3</fullName>
        <shortName evidence="8">RNA polymerase III subunit C3</shortName>
    </recommendedName>
</protein>
<evidence type="ECO:0000259" key="11">
    <source>
        <dbReference type="Pfam" id="PF08221"/>
    </source>
</evidence>
<dbReference type="EMBL" id="MU254225">
    <property type="protein sequence ID" value="KAG9241357.1"/>
    <property type="molecule type" value="Genomic_DNA"/>
</dbReference>
<dbReference type="InterPro" id="IPR013197">
    <property type="entry name" value="RNA_pol_III_RPC82-rel_HTH"/>
</dbReference>
<comment type="subcellular location">
    <subcellularLocation>
        <location evidence="1 8">Nucleus</location>
    </subcellularLocation>
</comment>
<dbReference type="GO" id="GO:0005666">
    <property type="term" value="C:RNA polymerase III complex"/>
    <property type="evidence" value="ECO:0007669"/>
    <property type="project" value="UniProtKB-UniRule"/>
</dbReference>
<sequence length="633" mass="71490">MSQSKNAVELCALLVDEIYGELTSRIITILLRRGRLQIQPLGRHTRLTRRQLKHGLAILIQQHLVFFHETKSSTHYEANKDAAYNLIRTGKVLEVVENKFGGVAKDLVHSLFLMGHAKVPDLFEAYESGDHRATGDFGVSEKPATNGVNGHTNGHTSAHELRQTLVKLLDAGFIAPIYNQMFRSPTDLRNELETDLQASGGAFDGGAKGPKKKTALRDKLEQQLEDMRSTRPAWEGKGRKRDREIDSNGSNGSAKRRRIVEDGSDNDDDLKGDLLLNGDLTVYLNYEKLAVALRNQELVALAHTRIGDVTSQVYDKFLALLEPVIDRCQEHIDGGDGTTIRLKSVYNALPENVNVSLGIGKIGKDKIDTGALDRPQLKPQSEIEEDGDDDEDMIKDIGAVRPSVPQPRFIVDDDNPHDLFASVDEEERRMDDLNNHLRVLLADEAPFLRMCFDNEYTVDFPELVEYLKDKELAFYLRECFGPGGHRLVRVMQKLGKVDEKQLPQIALMKQKDIRTKLAEMQMAGMVDIQGVPRDASHTNARMIFLWHFDEERVKALFLEKIYKAMSRHLQRLDIVRRKNSGIVQLSQRSDVLSGTVALTEEQTNLISDFRKTESKFVLQISRLDGLVAIFKDY</sequence>
<keyword evidence="4 8" id="KW-0240">DNA-directed RNA polymerase</keyword>
<dbReference type="Proteomes" id="UP000887226">
    <property type="component" value="Unassembled WGS sequence"/>
</dbReference>
<feature type="compositionally biased region" description="Basic and acidic residues" evidence="9">
    <location>
        <begin position="215"/>
        <end position="246"/>
    </location>
</feature>
<dbReference type="InterPro" id="IPR039748">
    <property type="entry name" value="RPC3"/>
</dbReference>
<feature type="domain" description="DNA-directed RNA polymerase III subunit RPC3 winged-helix" evidence="12">
    <location>
        <begin position="475"/>
        <end position="547"/>
    </location>
</feature>
<organism evidence="13 14">
    <name type="scientific">Calycina marina</name>
    <dbReference type="NCBI Taxonomy" id="1763456"/>
    <lineage>
        <taxon>Eukaryota</taxon>
        <taxon>Fungi</taxon>
        <taxon>Dikarya</taxon>
        <taxon>Ascomycota</taxon>
        <taxon>Pezizomycotina</taxon>
        <taxon>Leotiomycetes</taxon>
        <taxon>Helotiales</taxon>
        <taxon>Pezizellaceae</taxon>
        <taxon>Calycina</taxon>
    </lineage>
</organism>
<comment type="subunit">
    <text evidence="3 8">Component of the RNA polymerase III (Pol III) complex consisting of 17 subunits.</text>
</comment>
<evidence type="ECO:0000259" key="10">
    <source>
        <dbReference type="Pfam" id="PF05645"/>
    </source>
</evidence>
<evidence type="ECO:0000259" key="12">
    <source>
        <dbReference type="Pfam" id="PF22536"/>
    </source>
</evidence>
<evidence type="ECO:0000256" key="6">
    <source>
        <dbReference type="ARBA" id="ARBA00023242"/>
    </source>
</evidence>
<evidence type="ECO:0000256" key="7">
    <source>
        <dbReference type="ARBA" id="ARBA00025127"/>
    </source>
</evidence>
<evidence type="ECO:0000256" key="5">
    <source>
        <dbReference type="ARBA" id="ARBA00023163"/>
    </source>
</evidence>
<evidence type="ECO:0000256" key="8">
    <source>
        <dbReference type="RuleBase" id="RU367076"/>
    </source>
</evidence>
<accession>A0A9P7YX84</accession>
<dbReference type="GO" id="GO:0006351">
    <property type="term" value="P:DNA-templated transcription"/>
    <property type="evidence" value="ECO:0007669"/>
    <property type="project" value="InterPro"/>
</dbReference>
<dbReference type="OrthoDB" id="272392at2759"/>
<evidence type="ECO:0000313" key="13">
    <source>
        <dbReference type="EMBL" id="KAG9241357.1"/>
    </source>
</evidence>
<comment type="caution">
    <text evidence="13">The sequence shown here is derived from an EMBL/GenBank/DDBJ whole genome shotgun (WGS) entry which is preliminary data.</text>
</comment>
<keyword evidence="5 8" id="KW-0804">Transcription</keyword>
<dbReference type="AlphaFoldDB" id="A0A9P7YX84"/>
<keyword evidence="14" id="KW-1185">Reference proteome</keyword>
<dbReference type="Gene3D" id="1.10.10.10">
    <property type="entry name" value="Winged helix-like DNA-binding domain superfamily/Winged helix DNA-binding domain"/>
    <property type="match status" value="2"/>
</dbReference>
<evidence type="ECO:0000256" key="1">
    <source>
        <dbReference type="ARBA" id="ARBA00004123"/>
    </source>
</evidence>
<feature type="domain" description="RNA polymerase III subunit RPC82-related helix-turn-helix" evidence="11">
    <location>
        <begin position="9"/>
        <end position="69"/>
    </location>
</feature>
<dbReference type="GO" id="GO:0003697">
    <property type="term" value="F:single-stranded DNA binding"/>
    <property type="evidence" value="ECO:0007669"/>
    <property type="project" value="UniProtKB-UniRule"/>
</dbReference>
<proteinExistence type="inferred from homology"/>
<dbReference type="Pfam" id="PF08221">
    <property type="entry name" value="HTH_9"/>
    <property type="match status" value="1"/>
</dbReference>
<evidence type="ECO:0000313" key="14">
    <source>
        <dbReference type="Proteomes" id="UP000887226"/>
    </source>
</evidence>